<evidence type="ECO:0000313" key="2">
    <source>
        <dbReference type="EMBL" id="KAK9008101.1"/>
    </source>
</evidence>
<organism evidence="2 3">
    <name type="scientific">Hibiscus sabdariffa</name>
    <name type="common">roselle</name>
    <dbReference type="NCBI Taxonomy" id="183260"/>
    <lineage>
        <taxon>Eukaryota</taxon>
        <taxon>Viridiplantae</taxon>
        <taxon>Streptophyta</taxon>
        <taxon>Embryophyta</taxon>
        <taxon>Tracheophyta</taxon>
        <taxon>Spermatophyta</taxon>
        <taxon>Magnoliopsida</taxon>
        <taxon>eudicotyledons</taxon>
        <taxon>Gunneridae</taxon>
        <taxon>Pentapetalae</taxon>
        <taxon>rosids</taxon>
        <taxon>malvids</taxon>
        <taxon>Malvales</taxon>
        <taxon>Malvaceae</taxon>
        <taxon>Malvoideae</taxon>
        <taxon>Hibiscus</taxon>
    </lineage>
</organism>
<keyword evidence="3" id="KW-1185">Reference proteome</keyword>
<gene>
    <name evidence="2" type="ORF">V6N11_075003</name>
</gene>
<proteinExistence type="predicted"/>
<reference evidence="2 3" key="1">
    <citation type="journal article" date="2024" name="G3 (Bethesda)">
        <title>Genome assembly of Hibiscus sabdariffa L. provides insights into metabolisms of medicinal natural products.</title>
        <authorList>
            <person name="Kim T."/>
        </authorList>
    </citation>
    <scope>NUCLEOTIDE SEQUENCE [LARGE SCALE GENOMIC DNA]</scope>
    <source>
        <strain evidence="2">TK-2024</strain>
        <tissue evidence="2">Old leaves</tissue>
    </source>
</reference>
<dbReference type="Proteomes" id="UP001396334">
    <property type="component" value="Unassembled WGS sequence"/>
</dbReference>
<dbReference type="PANTHER" id="PTHR33384:SF1">
    <property type="entry name" value="EXPRESSED PROTEIN"/>
    <property type="match status" value="1"/>
</dbReference>
<dbReference type="PANTHER" id="PTHR33384">
    <property type="entry name" value="EXPRESSED PROTEIN"/>
    <property type="match status" value="1"/>
</dbReference>
<name>A0ABR2R590_9ROSI</name>
<evidence type="ECO:0000313" key="3">
    <source>
        <dbReference type="Proteomes" id="UP001396334"/>
    </source>
</evidence>
<dbReference type="EMBL" id="JBBPBN010000026">
    <property type="protein sequence ID" value="KAK9008101.1"/>
    <property type="molecule type" value="Genomic_DNA"/>
</dbReference>
<protein>
    <submittedName>
        <fullName evidence="2">Uncharacterized protein</fullName>
    </submittedName>
</protein>
<feature type="region of interest" description="Disordered" evidence="1">
    <location>
        <begin position="170"/>
        <end position="190"/>
    </location>
</feature>
<evidence type="ECO:0000256" key="1">
    <source>
        <dbReference type="SAM" id="MobiDB-lite"/>
    </source>
</evidence>
<comment type="caution">
    <text evidence="2">The sequence shown here is derived from an EMBL/GenBank/DDBJ whole genome shotgun (WGS) entry which is preliminary data.</text>
</comment>
<accession>A0ABR2R590</accession>
<sequence length="222" mass="24335">MGLTSPRVCGWPLGQPGWQQPRDQLFTEKLKGNSLLLIFKRKEERKMKQCAIQQSETGSSRGEMRSSISVSVVVAEGREAVFCPKPRRLGLLNTPFNDYPVSSPRWQLCHQAEAFDSKGGSDVLDMILMKGGIGVEQTCTQVASSPPFFCGSPPSRVSNPLIQDARFGDEKAMTPLPPSSPSSSSRKGSCVRANFGNKPVVRVEGFDCLDRDRQNCRISALA</sequence>